<feature type="domain" description="MADS-box" evidence="8">
    <location>
        <begin position="1"/>
        <end position="61"/>
    </location>
</feature>
<evidence type="ECO:0000256" key="2">
    <source>
        <dbReference type="ARBA" id="ARBA00023015"/>
    </source>
</evidence>
<dbReference type="PROSITE" id="PS50066">
    <property type="entry name" value="MADS_BOX_2"/>
    <property type="match status" value="1"/>
</dbReference>
<dbReference type="KEGG" id="nta:107828738"/>
<keyword evidence="5" id="KW-0539">Nucleus</keyword>
<reference evidence="10" key="1">
    <citation type="journal article" date="2014" name="Nat. Commun.">
        <title>The tobacco genome sequence and its comparison with those of tomato and potato.</title>
        <authorList>
            <person name="Sierro N."/>
            <person name="Battey J.N."/>
            <person name="Ouadi S."/>
            <person name="Bakaher N."/>
            <person name="Bovet L."/>
            <person name="Willig A."/>
            <person name="Goepfert S."/>
            <person name="Peitsch M.C."/>
            <person name="Ivanov N.V."/>
        </authorList>
    </citation>
    <scope>NUCLEOTIDE SEQUENCE [LARGE SCALE GENOMIC DNA]</scope>
</reference>
<dbReference type="PROSITE" id="PS51297">
    <property type="entry name" value="K_BOX"/>
    <property type="match status" value="1"/>
</dbReference>
<dbReference type="InterPro" id="IPR033896">
    <property type="entry name" value="MEF2-like_N"/>
</dbReference>
<dbReference type="Gene3D" id="3.40.1810.10">
    <property type="entry name" value="Transcription factor, MADS-box"/>
    <property type="match status" value="1"/>
</dbReference>
<keyword evidence="4" id="KW-0804">Transcription</keyword>
<dbReference type="PROSITE" id="PS00350">
    <property type="entry name" value="MADS_BOX_1"/>
    <property type="match status" value="1"/>
</dbReference>
<dbReference type="RefSeq" id="XP_016511592.1">
    <property type="nucleotide sequence ID" value="XM_016656106.1"/>
</dbReference>
<dbReference type="Pfam" id="PF01486">
    <property type="entry name" value="K-box"/>
    <property type="match status" value="1"/>
</dbReference>
<dbReference type="InterPro" id="IPR036879">
    <property type="entry name" value="TF_MADSbox_sf"/>
</dbReference>
<evidence type="ECO:0000256" key="5">
    <source>
        <dbReference type="ARBA" id="ARBA00023242"/>
    </source>
</evidence>
<dbReference type="GO" id="GO:0046983">
    <property type="term" value="F:protein dimerization activity"/>
    <property type="evidence" value="ECO:0007669"/>
    <property type="project" value="InterPro"/>
</dbReference>
<name>A0A1S4DDT5_TOBAC</name>
<dbReference type="SMART" id="SM00432">
    <property type="entry name" value="MADS"/>
    <property type="match status" value="1"/>
</dbReference>
<evidence type="ECO:0000256" key="6">
    <source>
        <dbReference type="SAM" id="Coils"/>
    </source>
</evidence>
<proteinExistence type="predicted"/>
<organism evidence="10 11">
    <name type="scientific">Nicotiana tabacum</name>
    <name type="common">Common tobacco</name>
    <dbReference type="NCBI Taxonomy" id="4097"/>
    <lineage>
        <taxon>Eukaryota</taxon>
        <taxon>Viridiplantae</taxon>
        <taxon>Streptophyta</taxon>
        <taxon>Embryophyta</taxon>
        <taxon>Tracheophyta</taxon>
        <taxon>Spermatophyta</taxon>
        <taxon>Magnoliopsida</taxon>
        <taxon>eudicotyledons</taxon>
        <taxon>Gunneridae</taxon>
        <taxon>Pentapetalae</taxon>
        <taxon>asterids</taxon>
        <taxon>lamiids</taxon>
        <taxon>Solanales</taxon>
        <taxon>Solanaceae</taxon>
        <taxon>Nicotianoideae</taxon>
        <taxon>Nicotianeae</taxon>
        <taxon>Nicotiana</taxon>
    </lineage>
</organism>
<reference evidence="11" key="2">
    <citation type="submission" date="2025-08" db="UniProtKB">
        <authorList>
            <consortium name="RefSeq"/>
        </authorList>
    </citation>
    <scope>IDENTIFICATION</scope>
    <source>
        <tissue evidence="11">Leaf</tissue>
    </source>
</reference>
<dbReference type="GeneID" id="107828738"/>
<dbReference type="SUPFAM" id="SSF55455">
    <property type="entry name" value="SRF-like"/>
    <property type="match status" value="1"/>
</dbReference>
<keyword evidence="6" id="KW-0175">Coiled coil</keyword>
<evidence type="ECO:0000256" key="3">
    <source>
        <dbReference type="ARBA" id="ARBA00023125"/>
    </source>
</evidence>
<sequence length="221" mass="25317">MVRGKTQMRRIENATSRQVTFSKRRNGLLKKAFELSVLCDAEVGLIIFSPRGKLYEFASSSMQEIMERYRKHNEDVRGEIPPVEQNNMQNLKHETTTLMKKIELLETSKRKLLGEGLGSCSLEEIQQIERQLERSLNVIRARKMEVFREQIGRLKENVKDLSSENAMLLEKCGDLEQPKASSGEDQGEDLSLSVEGSEKSDVETELFIGLPECRTKRPLQN</sequence>
<feature type="domain" description="K-box" evidence="9">
    <location>
        <begin position="88"/>
        <end position="178"/>
    </location>
</feature>
<protein>
    <submittedName>
        <fullName evidence="11">MADS-box protein SOC1</fullName>
    </submittedName>
</protein>
<dbReference type="InterPro" id="IPR002100">
    <property type="entry name" value="TF_MADSbox"/>
</dbReference>
<feature type="coiled-coil region" evidence="6">
    <location>
        <begin position="122"/>
        <end position="171"/>
    </location>
</feature>
<dbReference type="GO" id="GO:0045944">
    <property type="term" value="P:positive regulation of transcription by RNA polymerase II"/>
    <property type="evidence" value="ECO:0007669"/>
    <property type="project" value="InterPro"/>
</dbReference>
<keyword evidence="2" id="KW-0805">Transcription regulation</keyword>
<dbReference type="OMA" id="PERANTR"/>
<dbReference type="GO" id="GO:0006357">
    <property type="term" value="P:regulation of transcription by RNA polymerase II"/>
    <property type="evidence" value="ECO:0000318"/>
    <property type="project" value="GO_Central"/>
</dbReference>
<evidence type="ECO:0000313" key="11">
    <source>
        <dbReference type="RefSeq" id="XP_016511592.1"/>
    </source>
</evidence>
<dbReference type="PANTHER" id="PTHR48019">
    <property type="entry name" value="SERUM RESPONSE FACTOR HOMOLOG"/>
    <property type="match status" value="1"/>
</dbReference>
<comment type="subcellular location">
    <subcellularLocation>
        <location evidence="1">Nucleus</location>
    </subcellularLocation>
</comment>
<accession>A0A1S4DDT5</accession>
<dbReference type="AlphaFoldDB" id="A0A1S4DDT5"/>
<dbReference type="InterPro" id="IPR002487">
    <property type="entry name" value="TF_Kbox"/>
</dbReference>
<evidence type="ECO:0000256" key="7">
    <source>
        <dbReference type="SAM" id="MobiDB-lite"/>
    </source>
</evidence>
<feature type="region of interest" description="Disordered" evidence="7">
    <location>
        <begin position="176"/>
        <end position="203"/>
    </location>
</feature>
<dbReference type="PaxDb" id="4097-A0A1S4DDT5"/>
<dbReference type="GO" id="GO:0000978">
    <property type="term" value="F:RNA polymerase II cis-regulatory region sequence-specific DNA binding"/>
    <property type="evidence" value="ECO:0000318"/>
    <property type="project" value="GO_Central"/>
</dbReference>
<dbReference type="RefSeq" id="XP_016511592.1">
    <property type="nucleotide sequence ID" value="XM_016656106.2"/>
</dbReference>
<gene>
    <name evidence="11" type="primary">LOC107828738</name>
</gene>
<dbReference type="FunFam" id="3.40.1810.10:FF:000008">
    <property type="entry name" value="MADS-box transcription factor 1"/>
    <property type="match status" value="1"/>
</dbReference>
<dbReference type="CDD" id="cd00265">
    <property type="entry name" value="MADS_MEF2_like"/>
    <property type="match status" value="1"/>
</dbReference>
<evidence type="ECO:0000313" key="10">
    <source>
        <dbReference type="Proteomes" id="UP000790787"/>
    </source>
</evidence>
<evidence type="ECO:0000256" key="4">
    <source>
        <dbReference type="ARBA" id="ARBA00023163"/>
    </source>
</evidence>
<keyword evidence="10" id="KW-1185">Reference proteome</keyword>
<evidence type="ECO:0000259" key="8">
    <source>
        <dbReference type="PROSITE" id="PS50066"/>
    </source>
</evidence>
<dbReference type="OrthoDB" id="1898716at2759"/>
<dbReference type="PRINTS" id="PR00404">
    <property type="entry name" value="MADSDOMAIN"/>
</dbReference>
<keyword evidence="3" id="KW-0238">DNA-binding</keyword>
<dbReference type="InterPro" id="IPR050142">
    <property type="entry name" value="MADS-box/MEF2_TF"/>
</dbReference>
<evidence type="ECO:0000256" key="1">
    <source>
        <dbReference type="ARBA" id="ARBA00004123"/>
    </source>
</evidence>
<dbReference type="GO" id="GO:0000981">
    <property type="term" value="F:DNA-binding transcription factor activity, RNA polymerase II-specific"/>
    <property type="evidence" value="ECO:0000318"/>
    <property type="project" value="GO_Central"/>
</dbReference>
<dbReference type="SMR" id="A0A1S4DDT5"/>
<evidence type="ECO:0000259" key="9">
    <source>
        <dbReference type="PROSITE" id="PS51297"/>
    </source>
</evidence>
<dbReference type="GO" id="GO:0005634">
    <property type="term" value="C:nucleus"/>
    <property type="evidence" value="ECO:0007669"/>
    <property type="project" value="UniProtKB-SubCell"/>
</dbReference>
<dbReference type="Proteomes" id="UP000790787">
    <property type="component" value="Chromosome 1"/>
</dbReference>
<dbReference type="Pfam" id="PF00319">
    <property type="entry name" value="SRF-TF"/>
    <property type="match status" value="1"/>
</dbReference>